<dbReference type="RefSeq" id="WP_136131749.1">
    <property type="nucleotide sequence ID" value="NZ_PDKS01000003.1"/>
</dbReference>
<evidence type="ECO:0000256" key="7">
    <source>
        <dbReference type="HAMAP-Rule" id="MF_00503"/>
    </source>
</evidence>
<evidence type="ECO:0000256" key="4">
    <source>
        <dbReference type="ARBA" id="ARBA00022980"/>
    </source>
</evidence>
<accession>A0A2P5SXV2</accession>
<reference evidence="9 10" key="1">
    <citation type="journal article" date="2018" name="Genome Biol. Evol.">
        <title>Cladogenesis and Genomic Streamlining in Extracellular Endosymbionts of Tropical Stink Bugs.</title>
        <authorList>
            <person name="Otero-Bravo A."/>
            <person name="Goffredi S."/>
            <person name="Sabree Z.L."/>
        </authorList>
    </citation>
    <scope>NUCLEOTIDE SEQUENCE [LARGE SCALE GENOMIC DNA]</scope>
    <source>
        <strain evidence="9 10">SoET</strain>
    </source>
</reference>
<dbReference type="GO" id="GO:0019843">
    <property type="term" value="F:rRNA binding"/>
    <property type="evidence" value="ECO:0007669"/>
    <property type="project" value="UniProtKB-UniRule"/>
</dbReference>
<dbReference type="InterPro" id="IPR020594">
    <property type="entry name" value="Ribosomal_bL9_bac/chp"/>
</dbReference>
<dbReference type="EMBL" id="PDKS01000003">
    <property type="protein sequence ID" value="PPI87132.1"/>
    <property type="molecule type" value="Genomic_DNA"/>
</dbReference>
<organism evidence="9 10">
    <name type="scientific">Candidatus Pantoea edessiphila</name>
    <dbReference type="NCBI Taxonomy" id="2044610"/>
    <lineage>
        <taxon>Bacteria</taxon>
        <taxon>Pseudomonadati</taxon>
        <taxon>Pseudomonadota</taxon>
        <taxon>Gammaproteobacteria</taxon>
        <taxon>Enterobacterales</taxon>
        <taxon>Erwiniaceae</taxon>
        <taxon>Pantoea</taxon>
    </lineage>
</organism>
<dbReference type="PANTHER" id="PTHR21368">
    <property type="entry name" value="50S RIBOSOMAL PROTEIN L9"/>
    <property type="match status" value="1"/>
</dbReference>
<dbReference type="InterPro" id="IPR036791">
    <property type="entry name" value="Ribosomal_bL9_C_sf"/>
</dbReference>
<dbReference type="InterPro" id="IPR036935">
    <property type="entry name" value="Ribosomal_bL9_N_sf"/>
</dbReference>
<sequence>MKIIVIDKINKLGNIGDIVNVKSGYARNFLVPKGKALIATKKNIDLFEINQKNMQAKLAENIIFAQDRAEKIRQLGIVTIKAKAGEKGKLFGSIGIRNIADAITSLGVNITKSEIRLPNGTLRTIGKHEIYLHLHNDISEKLIVNIITC</sequence>
<evidence type="ECO:0000256" key="5">
    <source>
        <dbReference type="ARBA" id="ARBA00023274"/>
    </source>
</evidence>
<dbReference type="AlphaFoldDB" id="A0A2P5SXV2"/>
<comment type="function">
    <text evidence="7">Binds to the 23S rRNA.</text>
</comment>
<dbReference type="HAMAP" id="MF_00503">
    <property type="entry name" value="Ribosomal_bL9"/>
    <property type="match status" value="1"/>
</dbReference>
<dbReference type="InterPro" id="IPR020070">
    <property type="entry name" value="Ribosomal_bL9_N"/>
</dbReference>
<dbReference type="Gene3D" id="3.10.430.100">
    <property type="entry name" value="Ribosomal protein L9, C-terminal domain"/>
    <property type="match status" value="1"/>
</dbReference>
<dbReference type="SUPFAM" id="SSF55658">
    <property type="entry name" value="L9 N-domain-like"/>
    <property type="match status" value="1"/>
</dbReference>
<proteinExistence type="inferred from homology"/>
<dbReference type="Proteomes" id="UP000296034">
    <property type="component" value="Unassembled WGS sequence"/>
</dbReference>
<dbReference type="PROSITE" id="PS00651">
    <property type="entry name" value="RIBOSOMAL_L9"/>
    <property type="match status" value="1"/>
</dbReference>
<evidence type="ECO:0000259" key="8">
    <source>
        <dbReference type="PROSITE" id="PS00651"/>
    </source>
</evidence>
<dbReference type="GO" id="GO:0003735">
    <property type="term" value="F:structural constituent of ribosome"/>
    <property type="evidence" value="ECO:0007669"/>
    <property type="project" value="InterPro"/>
</dbReference>
<keyword evidence="5 7" id="KW-0687">Ribonucleoprotein</keyword>
<evidence type="ECO:0000256" key="1">
    <source>
        <dbReference type="ARBA" id="ARBA00010605"/>
    </source>
</evidence>
<dbReference type="InterPro" id="IPR000244">
    <property type="entry name" value="Ribosomal_bL9"/>
</dbReference>
<evidence type="ECO:0000256" key="3">
    <source>
        <dbReference type="ARBA" id="ARBA00022884"/>
    </source>
</evidence>
<evidence type="ECO:0000256" key="2">
    <source>
        <dbReference type="ARBA" id="ARBA00022730"/>
    </source>
</evidence>
<dbReference type="Gene3D" id="3.40.5.10">
    <property type="entry name" value="Ribosomal protein L9, N-terminal domain"/>
    <property type="match status" value="1"/>
</dbReference>
<dbReference type="SUPFAM" id="SSF55653">
    <property type="entry name" value="Ribosomal protein L9 C-domain"/>
    <property type="match status" value="1"/>
</dbReference>
<evidence type="ECO:0000313" key="10">
    <source>
        <dbReference type="Proteomes" id="UP000296034"/>
    </source>
</evidence>
<comment type="caution">
    <text evidence="9">The sequence shown here is derived from an EMBL/GenBank/DDBJ whole genome shotgun (WGS) entry which is preliminary data.</text>
</comment>
<dbReference type="GO" id="GO:0006412">
    <property type="term" value="P:translation"/>
    <property type="evidence" value="ECO:0007669"/>
    <property type="project" value="UniProtKB-UniRule"/>
</dbReference>
<gene>
    <name evidence="7" type="primary">rplI</name>
    <name evidence="9" type="ORF">CRV11_02315</name>
</gene>
<dbReference type="InterPro" id="IPR009027">
    <property type="entry name" value="Ribosomal_bL9/RNase_H1_N"/>
</dbReference>
<protein>
    <recommendedName>
        <fullName evidence="6 7">Large ribosomal subunit protein bL9</fullName>
    </recommendedName>
</protein>
<dbReference type="Pfam" id="PF03948">
    <property type="entry name" value="Ribosomal_L9_C"/>
    <property type="match status" value="1"/>
</dbReference>
<keyword evidence="4 7" id="KW-0689">Ribosomal protein</keyword>
<keyword evidence="3 7" id="KW-0694">RNA-binding</keyword>
<comment type="similarity">
    <text evidence="1 7">Belongs to the bacterial ribosomal protein bL9 family.</text>
</comment>
<dbReference type="GO" id="GO:0005840">
    <property type="term" value="C:ribosome"/>
    <property type="evidence" value="ECO:0007669"/>
    <property type="project" value="UniProtKB-KW"/>
</dbReference>
<name>A0A2P5SXV2_9GAMM</name>
<dbReference type="NCBIfam" id="TIGR00158">
    <property type="entry name" value="L9"/>
    <property type="match status" value="1"/>
</dbReference>
<dbReference type="InterPro" id="IPR020069">
    <property type="entry name" value="Ribosomal_bL9_C"/>
</dbReference>
<evidence type="ECO:0000313" key="9">
    <source>
        <dbReference type="EMBL" id="PPI87132.1"/>
    </source>
</evidence>
<dbReference type="GO" id="GO:1990904">
    <property type="term" value="C:ribonucleoprotein complex"/>
    <property type="evidence" value="ECO:0007669"/>
    <property type="project" value="UniProtKB-KW"/>
</dbReference>
<feature type="domain" description="Ribosomal protein L9" evidence="8">
    <location>
        <begin position="13"/>
        <end position="40"/>
    </location>
</feature>
<keyword evidence="2 7" id="KW-0699">rRNA-binding</keyword>
<evidence type="ECO:0000256" key="6">
    <source>
        <dbReference type="ARBA" id="ARBA00035292"/>
    </source>
</evidence>
<dbReference type="OrthoDB" id="9788336at2"/>
<dbReference type="Pfam" id="PF01281">
    <property type="entry name" value="Ribosomal_L9_N"/>
    <property type="match status" value="1"/>
</dbReference>